<dbReference type="InterPro" id="IPR025323">
    <property type="entry name" value="DUF4229"/>
</dbReference>
<proteinExistence type="predicted"/>
<name>W5XYL9_9CORY</name>
<dbReference type="EMBL" id="CP004353">
    <property type="protein sequence ID" value="AHI21784.1"/>
    <property type="molecule type" value="Genomic_DNA"/>
</dbReference>
<evidence type="ECO:0000256" key="1">
    <source>
        <dbReference type="SAM" id="Phobius"/>
    </source>
</evidence>
<dbReference type="STRING" id="1224164.B843_01960"/>
<dbReference type="HOGENOM" id="CLU_113726_2_0_11"/>
<protein>
    <recommendedName>
        <fullName evidence="4">DUF4229 domain-containing protein</fullName>
    </recommendedName>
</protein>
<dbReference type="eggNOG" id="ENOG50347WD">
    <property type="taxonomic scope" value="Bacteria"/>
</dbReference>
<evidence type="ECO:0008006" key="4">
    <source>
        <dbReference type="Google" id="ProtNLM"/>
    </source>
</evidence>
<reference evidence="2 3" key="1">
    <citation type="submission" date="2013-02" db="EMBL/GenBank/DDBJ databases">
        <title>The complete genome sequence of Corynebacterium vitaeruminis DSM 20294.</title>
        <authorList>
            <person name="Ruckert C."/>
            <person name="Albersmeier A."/>
            <person name="Kalinowski J."/>
        </authorList>
    </citation>
    <scope>NUCLEOTIDE SEQUENCE [LARGE SCALE GENOMIC DNA]</scope>
    <source>
        <strain evidence="3">ATCC 10234</strain>
    </source>
</reference>
<keyword evidence="1" id="KW-0472">Membrane</keyword>
<evidence type="ECO:0000313" key="2">
    <source>
        <dbReference type="EMBL" id="AHI21784.1"/>
    </source>
</evidence>
<feature type="transmembrane region" description="Helical" evidence="1">
    <location>
        <begin position="55"/>
        <end position="74"/>
    </location>
</feature>
<gene>
    <name evidence="2" type="ORF">B843_01960</name>
</gene>
<keyword evidence="3" id="KW-1185">Reference proteome</keyword>
<dbReference type="PATRIC" id="fig|1224164.3.peg.382"/>
<evidence type="ECO:0000313" key="3">
    <source>
        <dbReference type="Proteomes" id="UP000019222"/>
    </source>
</evidence>
<dbReference type="Proteomes" id="UP000019222">
    <property type="component" value="Chromosome"/>
</dbReference>
<dbReference type="Pfam" id="PF14012">
    <property type="entry name" value="DUF4229"/>
    <property type="match status" value="1"/>
</dbReference>
<dbReference type="KEGG" id="cvt:B843_01960"/>
<accession>W5XYL9</accession>
<dbReference type="AlphaFoldDB" id="W5XYL9"/>
<feature type="transmembrane region" description="Helical" evidence="1">
    <location>
        <begin position="29"/>
        <end position="49"/>
    </location>
</feature>
<sequence>MNENAASTEPVRDPAVRAAARKNVTLYGLARLSLFIVLTAVIHLIAVVINAPVPLLISATLALLVAMPLSMFVFKGLRLRATEAVALWDSQRKAHKEWVKRELASR</sequence>
<keyword evidence="1" id="KW-1133">Transmembrane helix</keyword>
<organism evidence="2 3">
    <name type="scientific">Corynebacterium vitaeruminis DSM 20294</name>
    <dbReference type="NCBI Taxonomy" id="1224164"/>
    <lineage>
        <taxon>Bacteria</taxon>
        <taxon>Bacillati</taxon>
        <taxon>Actinomycetota</taxon>
        <taxon>Actinomycetes</taxon>
        <taxon>Mycobacteriales</taxon>
        <taxon>Corynebacteriaceae</taxon>
        <taxon>Corynebacterium</taxon>
    </lineage>
</organism>
<keyword evidence="1" id="KW-0812">Transmembrane</keyword>
<dbReference type="RefSeq" id="WP_025251848.1">
    <property type="nucleotide sequence ID" value="NZ_CP004353.1"/>
</dbReference>